<comment type="caution">
    <text evidence="2">The sequence shown here is derived from an EMBL/GenBank/DDBJ whole genome shotgun (WGS) entry which is preliminary data.</text>
</comment>
<gene>
    <name evidence="2" type="ORF">IFO71_04025</name>
</gene>
<proteinExistence type="predicted"/>
<evidence type="ECO:0000313" key="2">
    <source>
        <dbReference type="EMBL" id="MBD8524903.1"/>
    </source>
</evidence>
<feature type="transmembrane region" description="Helical" evidence="1">
    <location>
        <begin position="63"/>
        <end position="82"/>
    </location>
</feature>
<keyword evidence="3" id="KW-1185">Reference proteome</keyword>
<feature type="transmembrane region" description="Helical" evidence="1">
    <location>
        <begin position="202"/>
        <end position="230"/>
    </location>
</feature>
<keyword evidence="1" id="KW-1133">Transmembrane helix</keyword>
<keyword evidence="1" id="KW-0812">Transmembrane</keyword>
<sequence>MSSTEPARPARLDARQLLSEWGQELFSLDRGLLWTIAQLVVRPGQLIRLYVDWRDPRIVRPSRLLLVLFAIAALMWQADGVGEDFFAGFFGQLEASHMNAQVIGAAQWVLNHFSLLLTLLWAPATGGAVQQCYRSLNLNLAESLVFGLYTLCLFVPLQLLVWVLVAWAAEWVYLIYLLPLLVITHAAYGYARADGFGWARALLCGVLAQVVLFLGLLSGLFALAAFAHLIP</sequence>
<accession>A0AAW3ZGC8</accession>
<reference evidence="2 3" key="1">
    <citation type="submission" date="2020-09" db="EMBL/GenBank/DDBJ databases">
        <title>Pseudoxanthomonas sp. CAU 1598 isolated from sand of Yaerae Beach.</title>
        <authorList>
            <person name="Kim W."/>
        </authorList>
    </citation>
    <scope>NUCLEOTIDE SEQUENCE [LARGE SCALE GENOMIC DNA]</scope>
    <source>
        <strain evidence="2 3">CAU 1598</strain>
    </source>
</reference>
<dbReference type="RefSeq" id="WP_192028251.1">
    <property type="nucleotide sequence ID" value="NZ_JACYTR010000005.1"/>
</dbReference>
<dbReference type="Pfam" id="PF12412">
    <property type="entry name" value="DUF3667"/>
    <property type="match status" value="1"/>
</dbReference>
<protein>
    <submittedName>
        <fullName evidence="2">DUF3667 domain-containing protein</fullName>
    </submittedName>
</protein>
<evidence type="ECO:0000313" key="3">
    <source>
        <dbReference type="Proteomes" id="UP000613768"/>
    </source>
</evidence>
<dbReference type="AlphaFoldDB" id="A0AAW3ZGC8"/>
<organism evidence="2 3">
    <name type="scientific">Pseudomarimonas arenosa</name>
    <dbReference type="NCBI Taxonomy" id="2774145"/>
    <lineage>
        <taxon>Bacteria</taxon>
        <taxon>Pseudomonadati</taxon>
        <taxon>Pseudomonadota</taxon>
        <taxon>Gammaproteobacteria</taxon>
        <taxon>Lysobacterales</taxon>
        <taxon>Lysobacteraceae</taxon>
        <taxon>Pseudomarimonas</taxon>
    </lineage>
</organism>
<evidence type="ECO:0000256" key="1">
    <source>
        <dbReference type="SAM" id="Phobius"/>
    </source>
</evidence>
<feature type="transmembrane region" description="Helical" evidence="1">
    <location>
        <begin position="102"/>
        <end position="122"/>
    </location>
</feature>
<feature type="transmembrane region" description="Helical" evidence="1">
    <location>
        <begin position="143"/>
        <end position="165"/>
    </location>
</feature>
<feature type="transmembrane region" description="Helical" evidence="1">
    <location>
        <begin position="171"/>
        <end position="190"/>
    </location>
</feature>
<dbReference type="InterPro" id="IPR022134">
    <property type="entry name" value="DUF3667"/>
</dbReference>
<name>A0AAW3ZGC8_9GAMM</name>
<dbReference type="Proteomes" id="UP000613768">
    <property type="component" value="Unassembled WGS sequence"/>
</dbReference>
<keyword evidence="1" id="KW-0472">Membrane</keyword>
<dbReference type="EMBL" id="JACYTR010000005">
    <property type="protein sequence ID" value="MBD8524903.1"/>
    <property type="molecule type" value="Genomic_DNA"/>
</dbReference>